<sequence>MAKDEEEYKITDATYRFHNPEMEKALKEHEEENLRRAEEKEKELLERPTPVLDAFMNGVDKISKLLAKKKKTIKLKR</sequence>
<dbReference type="AlphaFoldDB" id="A0A9D1SLW6"/>
<evidence type="ECO:0000313" key="1">
    <source>
        <dbReference type="EMBL" id="HIU65269.1"/>
    </source>
</evidence>
<dbReference type="EMBL" id="DVNO01000010">
    <property type="protein sequence ID" value="HIU65269.1"/>
    <property type="molecule type" value="Genomic_DNA"/>
</dbReference>
<evidence type="ECO:0000313" key="2">
    <source>
        <dbReference type="Proteomes" id="UP000824142"/>
    </source>
</evidence>
<gene>
    <name evidence="1" type="ORF">IAC63_01360</name>
</gene>
<protein>
    <submittedName>
        <fullName evidence="1">Uncharacterized protein</fullName>
    </submittedName>
</protein>
<dbReference type="Proteomes" id="UP000824142">
    <property type="component" value="Unassembled WGS sequence"/>
</dbReference>
<name>A0A9D1SLW6_9PROT</name>
<reference evidence="1" key="1">
    <citation type="submission" date="2020-10" db="EMBL/GenBank/DDBJ databases">
        <authorList>
            <person name="Gilroy R."/>
        </authorList>
    </citation>
    <scope>NUCLEOTIDE SEQUENCE</scope>
    <source>
        <strain evidence="1">CHK136-897</strain>
    </source>
</reference>
<reference evidence="1" key="2">
    <citation type="journal article" date="2021" name="PeerJ">
        <title>Extensive microbial diversity within the chicken gut microbiome revealed by metagenomics and culture.</title>
        <authorList>
            <person name="Gilroy R."/>
            <person name="Ravi A."/>
            <person name="Getino M."/>
            <person name="Pursley I."/>
            <person name="Horton D.L."/>
            <person name="Alikhan N.F."/>
            <person name="Baker D."/>
            <person name="Gharbi K."/>
            <person name="Hall N."/>
            <person name="Watson M."/>
            <person name="Adriaenssens E.M."/>
            <person name="Foster-Nyarko E."/>
            <person name="Jarju S."/>
            <person name="Secka A."/>
            <person name="Antonio M."/>
            <person name="Oren A."/>
            <person name="Chaudhuri R.R."/>
            <person name="La Ragione R."/>
            <person name="Hildebrand F."/>
            <person name="Pallen M.J."/>
        </authorList>
    </citation>
    <scope>NUCLEOTIDE SEQUENCE</scope>
    <source>
        <strain evidence="1">CHK136-897</strain>
    </source>
</reference>
<comment type="caution">
    <text evidence="1">The sequence shown here is derived from an EMBL/GenBank/DDBJ whole genome shotgun (WGS) entry which is preliminary data.</text>
</comment>
<organism evidence="1 2">
    <name type="scientific">Candidatus Enterousia avicola</name>
    <dbReference type="NCBI Taxonomy" id="2840787"/>
    <lineage>
        <taxon>Bacteria</taxon>
        <taxon>Pseudomonadati</taxon>
        <taxon>Pseudomonadota</taxon>
        <taxon>Alphaproteobacteria</taxon>
        <taxon>Candidatus Enterousia</taxon>
    </lineage>
</organism>
<proteinExistence type="predicted"/>
<accession>A0A9D1SLW6</accession>